<evidence type="ECO:0000313" key="3">
    <source>
        <dbReference type="Proteomes" id="UP000314987"/>
    </source>
</evidence>
<reference evidence="2" key="2">
    <citation type="submission" date="2025-08" db="UniProtKB">
        <authorList>
            <consortium name="Ensembl"/>
        </authorList>
    </citation>
    <scope>IDENTIFICATION</scope>
</reference>
<dbReference type="Ensembl" id="ENSVURT00010027381.1">
    <property type="protein sequence ID" value="ENSVURP00010024050.1"/>
    <property type="gene ID" value="ENSVURG00010018443.1"/>
</dbReference>
<reference evidence="2" key="3">
    <citation type="submission" date="2025-09" db="UniProtKB">
        <authorList>
            <consortium name="Ensembl"/>
        </authorList>
    </citation>
    <scope>IDENTIFICATION</scope>
</reference>
<name>A0A4X2LQW5_VOMUR</name>
<evidence type="ECO:0000313" key="2">
    <source>
        <dbReference type="Ensembl" id="ENSVURP00010024050.1"/>
    </source>
</evidence>
<sequence length="81" mass="8214">MDPPAARVESLLLLAPVTALECVGDRVLAGKAGTTARELGLSAPGSGGVLSTLSPSCPGVYLLKKETAHKLLGAYKINSLP</sequence>
<protein>
    <submittedName>
        <fullName evidence="2">Uncharacterized protein</fullName>
    </submittedName>
</protein>
<reference evidence="3" key="1">
    <citation type="submission" date="2018-12" db="EMBL/GenBank/DDBJ databases">
        <authorList>
            <person name="Yazar S."/>
        </authorList>
    </citation>
    <scope>NUCLEOTIDE SEQUENCE [LARGE SCALE GENOMIC DNA]</scope>
</reference>
<feature type="chain" id="PRO_5021297567" evidence="1">
    <location>
        <begin position="20"/>
        <end position="81"/>
    </location>
</feature>
<keyword evidence="1" id="KW-0732">Signal</keyword>
<dbReference type="Proteomes" id="UP000314987">
    <property type="component" value="Unassembled WGS sequence"/>
</dbReference>
<keyword evidence="3" id="KW-1185">Reference proteome</keyword>
<accession>A0A4X2LQW5</accession>
<organism evidence="2 3">
    <name type="scientific">Vombatus ursinus</name>
    <name type="common">Common wombat</name>
    <dbReference type="NCBI Taxonomy" id="29139"/>
    <lineage>
        <taxon>Eukaryota</taxon>
        <taxon>Metazoa</taxon>
        <taxon>Chordata</taxon>
        <taxon>Craniata</taxon>
        <taxon>Vertebrata</taxon>
        <taxon>Euteleostomi</taxon>
        <taxon>Mammalia</taxon>
        <taxon>Metatheria</taxon>
        <taxon>Diprotodontia</taxon>
        <taxon>Vombatidae</taxon>
        <taxon>Vombatus</taxon>
    </lineage>
</organism>
<proteinExistence type="predicted"/>
<feature type="signal peptide" evidence="1">
    <location>
        <begin position="1"/>
        <end position="19"/>
    </location>
</feature>
<dbReference type="AlphaFoldDB" id="A0A4X2LQW5"/>
<evidence type="ECO:0000256" key="1">
    <source>
        <dbReference type="SAM" id="SignalP"/>
    </source>
</evidence>